<feature type="region of interest" description="Disordered" evidence="24">
    <location>
        <begin position="744"/>
        <end position="770"/>
    </location>
</feature>
<comment type="function">
    <text evidence="23">Acts as a catalytic component of the CCR4-NOT core complex, which in the nucleus seems to be a general transcription factor, and in the cytoplasm the major mRNA deadenylase involved in mRNA turnover. Ccr4 has 3'-5' RNase activity with a strong preference for polyadenylated substrates and also low exonuclease activity towards single-stranded DNA.</text>
</comment>
<comment type="catalytic activity">
    <reaction evidence="1">
        <text>Exonucleolytic cleavage of poly(A) to 5'-AMP.</text>
        <dbReference type="EC" id="3.1.13.4"/>
    </reaction>
</comment>
<feature type="compositionally biased region" description="Basic and acidic residues" evidence="24">
    <location>
        <begin position="761"/>
        <end position="770"/>
    </location>
</feature>
<keyword evidence="17" id="KW-0804">Transcription</keyword>
<evidence type="ECO:0000313" key="26">
    <source>
        <dbReference type="EMBL" id="KAG0646941.1"/>
    </source>
</evidence>
<accession>A0A9P6VFG3</accession>
<feature type="region of interest" description="Disordered" evidence="24">
    <location>
        <begin position="27"/>
        <end position="61"/>
    </location>
</feature>
<feature type="compositionally biased region" description="Low complexity" evidence="24">
    <location>
        <begin position="39"/>
        <end position="57"/>
    </location>
</feature>
<evidence type="ECO:0000256" key="9">
    <source>
        <dbReference type="ARBA" id="ARBA00022722"/>
    </source>
</evidence>
<keyword evidence="12" id="KW-0378">Hydrolase</keyword>
<evidence type="ECO:0000256" key="20">
    <source>
        <dbReference type="ARBA" id="ARBA00030493"/>
    </source>
</evidence>
<evidence type="ECO:0000256" key="16">
    <source>
        <dbReference type="ARBA" id="ARBA00023015"/>
    </source>
</evidence>
<evidence type="ECO:0000256" key="14">
    <source>
        <dbReference type="ARBA" id="ARBA00022842"/>
    </source>
</evidence>
<evidence type="ECO:0000256" key="22">
    <source>
        <dbReference type="ARBA" id="ARBA00033317"/>
    </source>
</evidence>
<evidence type="ECO:0000256" key="4">
    <source>
        <dbReference type="ARBA" id="ARBA00004496"/>
    </source>
</evidence>
<evidence type="ECO:0000259" key="25">
    <source>
        <dbReference type="Pfam" id="PF03372"/>
    </source>
</evidence>
<keyword evidence="18" id="KW-0539">Nucleus</keyword>
<dbReference type="OrthoDB" id="428734at2759"/>
<dbReference type="GO" id="GO:0004535">
    <property type="term" value="F:poly(A)-specific ribonuclease activity"/>
    <property type="evidence" value="ECO:0007669"/>
    <property type="project" value="UniProtKB-EC"/>
</dbReference>
<dbReference type="InterPro" id="IPR050410">
    <property type="entry name" value="CCR4/nocturin_mRNA_transcr"/>
</dbReference>
<feature type="region of interest" description="Disordered" evidence="24">
    <location>
        <begin position="117"/>
        <end position="162"/>
    </location>
</feature>
<dbReference type="PANTHER" id="PTHR12121:SF100">
    <property type="entry name" value="POLY(A)-SPECIFIC RIBONUCLEASE"/>
    <property type="match status" value="1"/>
</dbReference>
<dbReference type="SMART" id="SM00369">
    <property type="entry name" value="LRR_TYP"/>
    <property type="match status" value="2"/>
</dbReference>
<dbReference type="GO" id="GO:0046872">
    <property type="term" value="F:metal ion binding"/>
    <property type="evidence" value="ECO:0007669"/>
    <property type="project" value="UniProtKB-KW"/>
</dbReference>
<keyword evidence="14" id="KW-0460">Magnesium</keyword>
<feature type="region of interest" description="Disordered" evidence="24">
    <location>
        <begin position="196"/>
        <end position="223"/>
    </location>
</feature>
<keyword evidence="27" id="KW-1185">Reference proteome</keyword>
<dbReference type="Gene3D" id="3.60.10.10">
    <property type="entry name" value="Endonuclease/exonuclease/phosphatase"/>
    <property type="match status" value="1"/>
</dbReference>
<feature type="compositionally biased region" description="Polar residues" evidence="24">
    <location>
        <begin position="29"/>
        <end position="38"/>
    </location>
</feature>
<dbReference type="Pfam" id="PF03372">
    <property type="entry name" value="Exo_endo_phos"/>
    <property type="match status" value="1"/>
</dbReference>
<dbReference type="InterPro" id="IPR032675">
    <property type="entry name" value="LRR_dom_sf"/>
</dbReference>
<dbReference type="GO" id="GO:0003723">
    <property type="term" value="F:RNA binding"/>
    <property type="evidence" value="ECO:0007669"/>
    <property type="project" value="UniProtKB-KW"/>
</dbReference>
<dbReference type="GO" id="GO:0005634">
    <property type="term" value="C:nucleus"/>
    <property type="evidence" value="ECO:0007669"/>
    <property type="project" value="UniProtKB-SubCell"/>
</dbReference>
<dbReference type="SUPFAM" id="SSF52058">
    <property type="entry name" value="L domain-like"/>
    <property type="match status" value="1"/>
</dbReference>
<feature type="compositionally biased region" description="Polar residues" evidence="24">
    <location>
        <begin position="131"/>
        <end position="162"/>
    </location>
</feature>
<feature type="region of interest" description="Disordered" evidence="24">
    <location>
        <begin position="67"/>
        <end position="86"/>
    </location>
</feature>
<feature type="domain" description="Endonuclease/exonuclease/phosphatase" evidence="25">
    <location>
        <begin position="389"/>
        <end position="732"/>
    </location>
</feature>
<evidence type="ECO:0000256" key="12">
    <source>
        <dbReference type="ARBA" id="ARBA00022801"/>
    </source>
</evidence>
<evidence type="ECO:0000256" key="11">
    <source>
        <dbReference type="ARBA" id="ARBA00022737"/>
    </source>
</evidence>
<dbReference type="InterPro" id="IPR036691">
    <property type="entry name" value="Endo/exonu/phosph_ase_sf"/>
</dbReference>
<evidence type="ECO:0000256" key="10">
    <source>
        <dbReference type="ARBA" id="ARBA00022723"/>
    </source>
</evidence>
<dbReference type="EMBL" id="VNKQ01000014">
    <property type="protein sequence ID" value="KAG0646941.1"/>
    <property type="molecule type" value="Genomic_DNA"/>
</dbReference>
<dbReference type="InterPro" id="IPR001611">
    <property type="entry name" value="Leu-rich_rpt"/>
</dbReference>
<proteinExistence type="inferred from homology"/>
<evidence type="ECO:0000256" key="6">
    <source>
        <dbReference type="ARBA" id="ARBA00012161"/>
    </source>
</evidence>
<evidence type="ECO:0000256" key="19">
    <source>
        <dbReference type="ARBA" id="ARBA00023475"/>
    </source>
</evidence>
<evidence type="ECO:0000256" key="8">
    <source>
        <dbReference type="ARBA" id="ARBA00022614"/>
    </source>
</evidence>
<comment type="subcellular location">
    <subcellularLocation>
        <location evidence="4">Cytoplasm</location>
    </subcellularLocation>
    <subcellularLocation>
        <location evidence="3">Nucleus</location>
    </subcellularLocation>
</comment>
<evidence type="ECO:0000256" key="13">
    <source>
        <dbReference type="ARBA" id="ARBA00022839"/>
    </source>
</evidence>
<comment type="cofactor">
    <cofactor evidence="2">
        <name>Mg(2+)</name>
        <dbReference type="ChEBI" id="CHEBI:18420"/>
    </cofactor>
</comment>
<sequence>MADGYRYPQQSAGNYYFQTQPLHPRHQILRTSTPPNNIRSFSSDTPSPSRSPDSHSPAQSLYGMYSQGQHQGQHGRVNGGPGRGGMPPMGGIYNFQHANSQHAQHQATIQQDHNAHATNGSVLGHHPSYSGGLTSSTPSFTPQSLQNGHSGTTQGGQAQQISEHWAEQLKQHKASLDAHSAMIEQHASHHFARLKGPQNRMAPPSATNSTQEGDTEDRNRPSNLDSYIKRQDWHEMDLSGLGLRVLSRPLFDYTFLTELYVASNKIMQLPASIGQLRALRHLDVSNNQLKELPAELGMCVYLRNLLLFDNQITTLPNELGSLYQLELLGIEGNRNMDPDIRTQIMEKGTKALVHQLRENAPVPLPPAPRSVIDLSEGTSSSQERFKVFSYNVLCEKAATPLQYGYTPSGALAWDFRKEQILQEIIGQDADIVCLQEVDNENFKEFFSMKLAYADYKGVYWPRPRSKTMSEKDAKYVDGCATFYKGSKYILLDKQIIDIANIAINRPDSKNQPDVFNRVMPRDHIAVITFFENRQTGARFIVVNNHLFWDPNFADVKLIQIAVVMDFIKKEAERYARMPACKDKKPYTISDDSGDAPVEPPPEPALSMEYTSATQIPMILCTDLNSTADSGVYELLSTGRVAPDHKELLDRSYGHFTQHGIEHPFSLRSAYTVLDGTSEALAFTNYTPSFEGVIDHIWYSTNTVEVTSLLSGVDPEYIKRVPGFPNYHFPSDHLSLVAEFSVKGRKEKKTHAEPDFGPSSSRNDRRRDREN</sequence>
<keyword evidence="9" id="KW-0540">Nuclease</keyword>
<keyword evidence="11" id="KW-0677">Repeat</keyword>
<evidence type="ECO:0000256" key="23">
    <source>
        <dbReference type="ARBA" id="ARBA00045495"/>
    </source>
</evidence>
<dbReference type="Proteomes" id="UP000785200">
    <property type="component" value="Unassembled WGS sequence"/>
</dbReference>
<keyword evidence="15" id="KW-0694">RNA-binding</keyword>
<evidence type="ECO:0000256" key="21">
    <source>
        <dbReference type="ARBA" id="ARBA00031469"/>
    </source>
</evidence>
<name>A0A9P6VFG3_9HELO</name>
<evidence type="ECO:0000256" key="18">
    <source>
        <dbReference type="ARBA" id="ARBA00023242"/>
    </source>
</evidence>
<keyword evidence="16" id="KW-0805">Transcription regulation</keyword>
<dbReference type="PROSITE" id="PS51450">
    <property type="entry name" value="LRR"/>
    <property type="match status" value="1"/>
</dbReference>
<evidence type="ECO:0000256" key="15">
    <source>
        <dbReference type="ARBA" id="ARBA00022884"/>
    </source>
</evidence>
<evidence type="ECO:0000256" key="3">
    <source>
        <dbReference type="ARBA" id="ARBA00004123"/>
    </source>
</evidence>
<dbReference type="CDD" id="cd09097">
    <property type="entry name" value="Deadenylase_CCR4"/>
    <property type="match status" value="1"/>
</dbReference>
<dbReference type="AlphaFoldDB" id="A0A9P6VFG3"/>
<keyword evidence="10" id="KW-0479">Metal-binding</keyword>
<dbReference type="Gene3D" id="3.80.10.10">
    <property type="entry name" value="Ribonuclease Inhibitor"/>
    <property type="match status" value="1"/>
</dbReference>
<dbReference type="GO" id="GO:0005737">
    <property type="term" value="C:cytoplasm"/>
    <property type="evidence" value="ECO:0007669"/>
    <property type="project" value="UniProtKB-SubCell"/>
</dbReference>
<evidence type="ECO:0000256" key="7">
    <source>
        <dbReference type="ARBA" id="ARBA00022490"/>
    </source>
</evidence>
<comment type="similarity">
    <text evidence="5">Belongs to the CCR4/nocturin family.</text>
</comment>
<comment type="caution">
    <text evidence="26">The sequence shown here is derived from an EMBL/GenBank/DDBJ whole genome shotgun (WGS) entry which is preliminary data.</text>
</comment>
<evidence type="ECO:0000256" key="2">
    <source>
        <dbReference type="ARBA" id="ARBA00001946"/>
    </source>
</evidence>
<protein>
    <recommendedName>
        <fullName evidence="19">CCR4-Not complex 3'-5'-exoribonuclease subunit Ccr4</fullName>
        <ecNumber evidence="6">3.1.13.4</ecNumber>
    </recommendedName>
    <alternativeName>
        <fullName evidence="20">Carbon catabolite repressor protein 4</fullName>
    </alternativeName>
    <alternativeName>
        <fullName evidence="21">Cytoplasmic deadenylase</fullName>
    </alternativeName>
    <alternativeName>
        <fullName evidence="22">Glucose-repressible alcohol dehydrogenase transcriptional effector</fullName>
    </alternativeName>
</protein>
<feature type="compositionally biased region" description="Gly residues" evidence="24">
    <location>
        <begin position="77"/>
        <end position="86"/>
    </location>
</feature>
<evidence type="ECO:0000256" key="24">
    <source>
        <dbReference type="SAM" id="MobiDB-lite"/>
    </source>
</evidence>
<evidence type="ECO:0000256" key="5">
    <source>
        <dbReference type="ARBA" id="ARBA00010774"/>
    </source>
</evidence>
<dbReference type="FunFam" id="3.60.10.10:FF:000037">
    <property type="entry name" value="Glucose-repressible alcohol dehydrogenase transcriptional effector"/>
    <property type="match status" value="1"/>
</dbReference>
<gene>
    <name evidence="26" type="ORF">D0Z07_6479</name>
</gene>
<evidence type="ECO:0000256" key="1">
    <source>
        <dbReference type="ARBA" id="ARBA00001663"/>
    </source>
</evidence>
<dbReference type="FunFam" id="3.80.10.10:FF:000447">
    <property type="entry name" value="Glucose-repressible alcohol dehydrogenase transcriptional effector"/>
    <property type="match status" value="1"/>
</dbReference>
<dbReference type="Pfam" id="PF00560">
    <property type="entry name" value="LRR_1"/>
    <property type="match status" value="1"/>
</dbReference>
<dbReference type="SUPFAM" id="SSF56219">
    <property type="entry name" value="DNase I-like"/>
    <property type="match status" value="1"/>
</dbReference>
<keyword evidence="8" id="KW-0433">Leucine-rich repeat</keyword>
<organism evidence="26 27">
    <name type="scientific">Hyphodiscus hymeniophilus</name>
    <dbReference type="NCBI Taxonomy" id="353542"/>
    <lineage>
        <taxon>Eukaryota</taxon>
        <taxon>Fungi</taxon>
        <taxon>Dikarya</taxon>
        <taxon>Ascomycota</taxon>
        <taxon>Pezizomycotina</taxon>
        <taxon>Leotiomycetes</taxon>
        <taxon>Helotiales</taxon>
        <taxon>Hyphodiscaceae</taxon>
        <taxon>Hyphodiscus</taxon>
    </lineage>
</organism>
<evidence type="ECO:0000256" key="17">
    <source>
        <dbReference type="ARBA" id="ARBA00023163"/>
    </source>
</evidence>
<evidence type="ECO:0000313" key="27">
    <source>
        <dbReference type="Proteomes" id="UP000785200"/>
    </source>
</evidence>
<keyword evidence="13" id="KW-0269">Exonuclease</keyword>
<dbReference type="PANTHER" id="PTHR12121">
    <property type="entry name" value="CARBON CATABOLITE REPRESSOR PROTEIN 4"/>
    <property type="match status" value="1"/>
</dbReference>
<keyword evidence="7" id="KW-0963">Cytoplasm</keyword>
<dbReference type="InterPro" id="IPR003591">
    <property type="entry name" value="Leu-rich_rpt_typical-subtyp"/>
</dbReference>
<reference evidence="26" key="1">
    <citation type="submission" date="2019-07" db="EMBL/GenBank/DDBJ databases">
        <title>Hyphodiscus hymeniophilus genome sequencing and assembly.</title>
        <authorList>
            <person name="Kramer G."/>
            <person name="Nodwell J."/>
        </authorList>
    </citation>
    <scope>NUCLEOTIDE SEQUENCE</scope>
    <source>
        <strain evidence="26">ATCC 34498</strain>
    </source>
</reference>
<dbReference type="EC" id="3.1.13.4" evidence="6"/>
<dbReference type="InterPro" id="IPR005135">
    <property type="entry name" value="Endo/exonuclease/phosphatase"/>
</dbReference>